<dbReference type="SUPFAM" id="SSF51445">
    <property type="entry name" value="(Trans)glycosidases"/>
    <property type="match status" value="1"/>
</dbReference>
<dbReference type="GO" id="GO:0000272">
    <property type="term" value="P:polysaccharide catabolic process"/>
    <property type="evidence" value="ECO:0007669"/>
    <property type="project" value="UniProtKB-KW"/>
</dbReference>
<dbReference type="InterPro" id="IPR026960">
    <property type="entry name" value="RVT-Znf"/>
</dbReference>
<dbReference type="InterPro" id="IPR044730">
    <property type="entry name" value="RNase_H-like_dom_plant"/>
</dbReference>
<keyword evidence="2" id="KW-0378">Hydrolase</keyword>
<dbReference type="Gene3D" id="3.30.420.10">
    <property type="entry name" value="Ribonuclease H-like superfamily/Ribonuclease H"/>
    <property type="match status" value="1"/>
</dbReference>
<comment type="caution">
    <text evidence="6">The sequence shown here is derived from an EMBL/GenBank/DDBJ whole genome shotgun (WGS) entry which is preliminary data.</text>
</comment>
<dbReference type="GO" id="GO:0003676">
    <property type="term" value="F:nucleic acid binding"/>
    <property type="evidence" value="ECO:0007669"/>
    <property type="project" value="InterPro"/>
</dbReference>
<organism evidence="6 7">
    <name type="scientific">Lithocarpus litseifolius</name>
    <dbReference type="NCBI Taxonomy" id="425828"/>
    <lineage>
        <taxon>Eukaryota</taxon>
        <taxon>Viridiplantae</taxon>
        <taxon>Streptophyta</taxon>
        <taxon>Embryophyta</taxon>
        <taxon>Tracheophyta</taxon>
        <taxon>Spermatophyta</taxon>
        <taxon>Magnoliopsida</taxon>
        <taxon>eudicotyledons</taxon>
        <taxon>Gunneridae</taxon>
        <taxon>Pentapetalae</taxon>
        <taxon>rosids</taxon>
        <taxon>fabids</taxon>
        <taxon>Fagales</taxon>
        <taxon>Fagaceae</taxon>
        <taxon>Lithocarpus</taxon>
    </lineage>
</organism>
<dbReference type="Pfam" id="PF13966">
    <property type="entry name" value="zf-RVT"/>
    <property type="match status" value="1"/>
</dbReference>
<dbReference type="Gene3D" id="3.20.20.80">
    <property type="entry name" value="Glycosidases"/>
    <property type="match status" value="1"/>
</dbReference>
<dbReference type="InterPro" id="IPR036397">
    <property type="entry name" value="RNaseH_sf"/>
</dbReference>
<dbReference type="SUPFAM" id="SSF49785">
    <property type="entry name" value="Galactose-binding domain-like"/>
    <property type="match status" value="1"/>
</dbReference>
<dbReference type="GO" id="GO:0031176">
    <property type="term" value="F:endo-1,4-beta-xylanase activity"/>
    <property type="evidence" value="ECO:0007669"/>
    <property type="project" value="UniProtKB-ARBA"/>
</dbReference>
<reference evidence="6 7" key="1">
    <citation type="submission" date="2024-01" db="EMBL/GenBank/DDBJ databases">
        <title>A telomere-to-telomere, gap-free genome of sweet tea (Lithocarpus litseifolius).</title>
        <authorList>
            <person name="Zhou J."/>
        </authorList>
    </citation>
    <scope>NUCLEOTIDE SEQUENCE [LARGE SCALE GENOMIC DNA]</scope>
    <source>
        <strain evidence="6">Zhou-2022a</strain>
        <tissue evidence="6">Leaf</tissue>
    </source>
</reference>
<protein>
    <recommendedName>
        <fullName evidence="5">GH10 domain-containing protein</fullName>
    </recommendedName>
</protein>
<dbReference type="Gene3D" id="2.60.120.260">
    <property type="entry name" value="Galactose-binding domain-like"/>
    <property type="match status" value="1"/>
</dbReference>
<name>A0AAW2D684_9ROSI</name>
<dbReference type="EMBL" id="JAZDWU010000004">
    <property type="protein sequence ID" value="KAL0006108.1"/>
    <property type="molecule type" value="Genomic_DNA"/>
</dbReference>
<dbReference type="InterPro" id="IPR002156">
    <property type="entry name" value="RNaseH_domain"/>
</dbReference>
<keyword evidence="3" id="KW-0119">Carbohydrate metabolism</keyword>
<dbReference type="CDD" id="cd06222">
    <property type="entry name" value="RNase_H_like"/>
    <property type="match status" value="1"/>
</dbReference>
<sequence length="1081" mass="122728">MWLANRGCSETVIRACETQQEGTLMFKVSKKLKKCKKMLKSWSKDHFGSVKKQIAMRKELLWKAEEDAAKGENYGVVSQLRRELNVLLDKESRMWQQRARTQWVAKGDKNTRYFHGVATQRKRRNFIKGIKDADDGVVSGIFVEFYERLFTQSDPNDLDRVLDGVNKVVTADMNAELVKPYIMEEIDEAINQMAPLKAPGLDGMPPLFYQSFWQNIGPKVSEAVLSCLNSDTLLKSINHTFITLIPKVPNKVKHFMWRAANDSLPTKLNLFTRHILPDNVCNLCEKHPKDTIHFLWLCDMVKCIWLLDPIFSLPRSKHFRSFGDLASAMLSDTSPAIAALFYMVAWSIWIRRNRLRERQHVWEVGEAVRRARDLLQEFWDVQECPTQPLVQRTRQKWAPLVTGIYKFNFDGAIFESLARTGLGVVVRDAEGMIIAALSQNIQLPSSVDLVEALATQRAILFTHELSIAHVVVEGDSLKVITALNYPKQNRTQWDTLLKILRKPAPVYKFVVLVMSVSAKGFGTNALTYDYTANIECLANPHKPQYGGGIIINPELNHGLRGWSTFGNAKIEQRVLEDNKYIVAHSRNQPEDSISQKLYLQKDKLYTFSAWIQVSDGDFPVRAILKTTTGFKHIGTVFAKSKCWSMLKGGLTVNASGPAELYFESKNASVEIWVDSVSLQPFTQEQWKSHQDQSIEKARKRKVRIHVVDEQGNPLPNASISIIQKKVSFPFGTAINKNILTNKAYQNWFSSRFTVTVFEDEMKWYTTEPSPGQEDYTAADALLQFAKKNYIQVRGHNVLWDDPSKVQSWVSSLSRNDLAVAVKKRINSVMSRYKGQVIAWDVVNENLHFSFFEHKLGSSASATFYNGAHGIDGTTTLFMNEYNTIEDSRDWLSTPDKYIQKLKQIQRFPRNNNLKQGIGLESHFSIAPDLAYMRSSIDTLASTRLPIWITELDIASALGQQAQARYLEQVLRELHAHPKINGIIMWSAWKPGGCYQMCLTDNSFNNLPTGNVVDKLLGEWRSSLKGTADGEGFFEASLSHGDYELKISHPNVTSSSLAQSQRFKVSSADALEQTTLHLQVSA</sequence>
<dbReference type="InterPro" id="IPR008979">
    <property type="entry name" value="Galactose-bd-like_sf"/>
</dbReference>
<dbReference type="AlphaFoldDB" id="A0AAW2D684"/>
<dbReference type="PROSITE" id="PS51760">
    <property type="entry name" value="GH10_2"/>
    <property type="match status" value="1"/>
</dbReference>
<dbReference type="InterPro" id="IPR044846">
    <property type="entry name" value="GH10"/>
</dbReference>
<dbReference type="Pfam" id="PF13456">
    <property type="entry name" value="RVT_3"/>
    <property type="match status" value="1"/>
</dbReference>
<evidence type="ECO:0000256" key="2">
    <source>
        <dbReference type="ARBA" id="ARBA00022801"/>
    </source>
</evidence>
<evidence type="ECO:0000256" key="1">
    <source>
        <dbReference type="ARBA" id="ARBA00007495"/>
    </source>
</evidence>
<dbReference type="InterPro" id="IPR012337">
    <property type="entry name" value="RNaseH-like_sf"/>
</dbReference>
<feature type="domain" description="GH10" evidence="5">
    <location>
        <begin position="716"/>
        <end position="1015"/>
    </location>
</feature>
<dbReference type="PANTHER" id="PTHR31490:SF2">
    <property type="entry name" value="GLYCOSYL HYDROLASE FAMILY 10 PROTEIN"/>
    <property type="match status" value="1"/>
</dbReference>
<gene>
    <name evidence="6" type="ORF">SO802_013669</name>
</gene>
<evidence type="ECO:0000256" key="4">
    <source>
        <dbReference type="ARBA" id="ARBA00023326"/>
    </source>
</evidence>
<keyword evidence="4" id="KW-0624">Polysaccharide degradation</keyword>
<evidence type="ECO:0000313" key="6">
    <source>
        <dbReference type="EMBL" id="KAL0006108.1"/>
    </source>
</evidence>
<dbReference type="InterPro" id="IPR017853">
    <property type="entry name" value="GH"/>
</dbReference>
<comment type="similarity">
    <text evidence="1">Belongs to the glycosyl hydrolase 10 (cellulase F) family.</text>
</comment>
<accession>A0AAW2D684</accession>
<evidence type="ECO:0000256" key="3">
    <source>
        <dbReference type="ARBA" id="ARBA00023277"/>
    </source>
</evidence>
<dbReference type="Pfam" id="PF00331">
    <property type="entry name" value="Glyco_hydro_10"/>
    <property type="match status" value="1"/>
</dbReference>
<dbReference type="SUPFAM" id="SSF53098">
    <property type="entry name" value="Ribonuclease H-like"/>
    <property type="match status" value="1"/>
</dbReference>
<dbReference type="Proteomes" id="UP001459277">
    <property type="component" value="Unassembled WGS sequence"/>
</dbReference>
<dbReference type="InterPro" id="IPR001000">
    <property type="entry name" value="GH10_dom"/>
</dbReference>
<dbReference type="SMART" id="SM00633">
    <property type="entry name" value="Glyco_10"/>
    <property type="match status" value="1"/>
</dbReference>
<proteinExistence type="inferred from homology"/>
<dbReference type="GO" id="GO:0004523">
    <property type="term" value="F:RNA-DNA hybrid ribonuclease activity"/>
    <property type="evidence" value="ECO:0007669"/>
    <property type="project" value="InterPro"/>
</dbReference>
<dbReference type="PANTHER" id="PTHR31490">
    <property type="entry name" value="GLYCOSYL HYDROLASE"/>
    <property type="match status" value="1"/>
</dbReference>
<keyword evidence="7" id="KW-1185">Reference proteome</keyword>
<evidence type="ECO:0000313" key="7">
    <source>
        <dbReference type="Proteomes" id="UP001459277"/>
    </source>
</evidence>
<evidence type="ECO:0000259" key="5">
    <source>
        <dbReference type="PROSITE" id="PS51760"/>
    </source>
</evidence>